<dbReference type="EMBL" id="JBFCZG010000011">
    <property type="protein sequence ID" value="KAL3417386.1"/>
    <property type="molecule type" value="Genomic_DNA"/>
</dbReference>
<organism evidence="3 4">
    <name type="scientific">Phlyctema vagabunda</name>
    <dbReference type="NCBI Taxonomy" id="108571"/>
    <lineage>
        <taxon>Eukaryota</taxon>
        <taxon>Fungi</taxon>
        <taxon>Dikarya</taxon>
        <taxon>Ascomycota</taxon>
        <taxon>Pezizomycotina</taxon>
        <taxon>Leotiomycetes</taxon>
        <taxon>Helotiales</taxon>
        <taxon>Dermateaceae</taxon>
        <taxon>Phlyctema</taxon>
    </lineage>
</organism>
<feature type="region of interest" description="Disordered" evidence="2">
    <location>
        <begin position="151"/>
        <end position="182"/>
    </location>
</feature>
<proteinExistence type="predicted"/>
<name>A0ABR4P272_9HELO</name>
<sequence length="263" mass="29437">MQGHPAEPIRRKYPWNDIKEMEIARLRHLEHTQAQISRIRSAEQSQLHNRAKRDQEEIDRLRGEVASLNATINLRTQHHYPDQFFQHSNAYQENEYFRSQMSIMNRFVPGGYSHNAAYPGRSQPMAPYSSEGLYVTQPPSMAQHMRNRLSEEMQDHARRAAESTGPVANPAEPARPQAQETAPSYLPHDAAVEPMIVDGEAAADRARSGVPGTWTDRAFDESDSDGMSTKAVYEAPVNGDRGTVAACGDLDNEDMSDDSGTVC</sequence>
<dbReference type="Proteomes" id="UP001629113">
    <property type="component" value="Unassembled WGS sequence"/>
</dbReference>
<gene>
    <name evidence="3" type="ORF">PVAG01_11386</name>
</gene>
<keyword evidence="1" id="KW-0175">Coiled coil</keyword>
<feature type="coiled-coil region" evidence="1">
    <location>
        <begin position="44"/>
        <end position="71"/>
    </location>
</feature>
<evidence type="ECO:0000256" key="2">
    <source>
        <dbReference type="SAM" id="MobiDB-lite"/>
    </source>
</evidence>
<feature type="region of interest" description="Disordered" evidence="2">
    <location>
        <begin position="202"/>
        <end position="228"/>
    </location>
</feature>
<reference evidence="3 4" key="1">
    <citation type="submission" date="2024-06" db="EMBL/GenBank/DDBJ databases">
        <title>Complete genome of Phlyctema vagabunda strain 19-DSS-EL-015.</title>
        <authorList>
            <person name="Fiorenzani C."/>
        </authorList>
    </citation>
    <scope>NUCLEOTIDE SEQUENCE [LARGE SCALE GENOMIC DNA]</scope>
    <source>
        <strain evidence="3 4">19-DSS-EL-015</strain>
    </source>
</reference>
<feature type="compositionally biased region" description="Basic and acidic residues" evidence="2">
    <location>
        <begin position="151"/>
        <end position="161"/>
    </location>
</feature>
<protein>
    <submittedName>
        <fullName evidence="3">Uncharacterized protein</fullName>
    </submittedName>
</protein>
<evidence type="ECO:0000313" key="4">
    <source>
        <dbReference type="Proteomes" id="UP001629113"/>
    </source>
</evidence>
<evidence type="ECO:0000313" key="3">
    <source>
        <dbReference type="EMBL" id="KAL3417386.1"/>
    </source>
</evidence>
<feature type="region of interest" description="Disordered" evidence="2">
    <location>
        <begin position="240"/>
        <end position="263"/>
    </location>
</feature>
<comment type="caution">
    <text evidence="3">The sequence shown here is derived from an EMBL/GenBank/DDBJ whole genome shotgun (WGS) entry which is preliminary data.</text>
</comment>
<accession>A0ABR4P272</accession>
<keyword evidence="4" id="KW-1185">Reference proteome</keyword>
<evidence type="ECO:0000256" key="1">
    <source>
        <dbReference type="SAM" id="Coils"/>
    </source>
</evidence>